<dbReference type="EMBL" id="CAACVG010012229">
    <property type="protein sequence ID" value="VEN59939.1"/>
    <property type="molecule type" value="Genomic_DNA"/>
</dbReference>
<proteinExistence type="predicted"/>
<evidence type="ECO:0000313" key="1">
    <source>
        <dbReference type="EMBL" id="VEN59939.1"/>
    </source>
</evidence>
<name>A0A653DIW6_CALMS</name>
<evidence type="ECO:0000313" key="2">
    <source>
        <dbReference type="Proteomes" id="UP000410492"/>
    </source>
</evidence>
<protein>
    <submittedName>
        <fullName evidence="1">Uncharacterized protein</fullName>
    </submittedName>
</protein>
<dbReference type="AlphaFoldDB" id="A0A653DIW6"/>
<dbReference type="Proteomes" id="UP000410492">
    <property type="component" value="Unassembled WGS sequence"/>
</dbReference>
<keyword evidence="2" id="KW-1185">Reference proteome</keyword>
<accession>A0A653DIW6</accession>
<organism evidence="1 2">
    <name type="scientific">Callosobruchus maculatus</name>
    <name type="common">Southern cowpea weevil</name>
    <name type="synonym">Pulse bruchid</name>
    <dbReference type="NCBI Taxonomy" id="64391"/>
    <lineage>
        <taxon>Eukaryota</taxon>
        <taxon>Metazoa</taxon>
        <taxon>Ecdysozoa</taxon>
        <taxon>Arthropoda</taxon>
        <taxon>Hexapoda</taxon>
        <taxon>Insecta</taxon>
        <taxon>Pterygota</taxon>
        <taxon>Neoptera</taxon>
        <taxon>Endopterygota</taxon>
        <taxon>Coleoptera</taxon>
        <taxon>Polyphaga</taxon>
        <taxon>Cucujiformia</taxon>
        <taxon>Chrysomeloidea</taxon>
        <taxon>Chrysomelidae</taxon>
        <taxon>Bruchinae</taxon>
        <taxon>Bruchini</taxon>
        <taxon>Callosobruchus</taxon>
    </lineage>
</organism>
<gene>
    <name evidence="1" type="ORF">CALMAC_LOCUS17780</name>
</gene>
<feature type="non-terminal residue" evidence="1">
    <location>
        <position position="78"/>
    </location>
</feature>
<reference evidence="1 2" key="1">
    <citation type="submission" date="2019-01" db="EMBL/GenBank/DDBJ databases">
        <authorList>
            <person name="Sayadi A."/>
        </authorList>
    </citation>
    <scope>NUCLEOTIDE SEQUENCE [LARGE SCALE GENOMIC DNA]</scope>
</reference>
<sequence length="78" mass="8946">MANYEITYDLRKRLKRITTALMVTAAVEHGLVNAHKLKTWIEDAENIQQAFKQFFISGYPHIFGAVEYSFSLGILVQV</sequence>